<reference evidence="14" key="2">
    <citation type="journal article" date="2023" name="Science">
        <title>Genomic signatures of disease resistance in endangered staghorn corals.</title>
        <authorList>
            <person name="Vollmer S.V."/>
            <person name="Selwyn J.D."/>
            <person name="Despard B.A."/>
            <person name="Roesel C.L."/>
        </authorList>
    </citation>
    <scope>NUCLEOTIDE SEQUENCE</scope>
    <source>
        <strain evidence="14">K2</strain>
    </source>
</reference>
<comment type="similarity">
    <text evidence="2 11">Belongs to the sodium:solute symporter (SSF) (TC 2.A.21) family.</text>
</comment>
<dbReference type="PANTHER" id="PTHR42985:SF40">
    <property type="entry name" value="LD47995P-RELATED"/>
    <property type="match status" value="1"/>
</dbReference>
<name>A0AAD9VCM0_ACRCE</name>
<dbReference type="GO" id="GO:0015293">
    <property type="term" value="F:symporter activity"/>
    <property type="evidence" value="ECO:0007669"/>
    <property type="project" value="TreeGrafter"/>
</dbReference>
<dbReference type="Gene3D" id="1.20.1730.10">
    <property type="entry name" value="Sodium/glucose cotransporter"/>
    <property type="match status" value="2"/>
</dbReference>
<feature type="region of interest" description="Disordered" evidence="12">
    <location>
        <begin position="525"/>
        <end position="545"/>
    </location>
</feature>
<reference evidence="14" key="1">
    <citation type="journal article" date="2023" name="G3 (Bethesda)">
        <title>Whole genome assembly and annotation of the endangered Caribbean coral Acropora cervicornis.</title>
        <authorList>
            <person name="Selwyn J.D."/>
            <person name="Vollmer S.V."/>
        </authorList>
    </citation>
    <scope>NUCLEOTIDE SEQUENCE</scope>
    <source>
        <strain evidence="14">K2</strain>
    </source>
</reference>
<evidence type="ECO:0000313" key="15">
    <source>
        <dbReference type="Proteomes" id="UP001249851"/>
    </source>
</evidence>
<accession>A0AAD9VCM0</accession>
<evidence type="ECO:0000256" key="2">
    <source>
        <dbReference type="ARBA" id="ARBA00006434"/>
    </source>
</evidence>
<dbReference type="InterPro" id="IPR001734">
    <property type="entry name" value="Na/solute_symporter"/>
</dbReference>
<keyword evidence="6 13" id="KW-1133">Transmembrane helix</keyword>
<comment type="caution">
    <text evidence="14">The sequence shown here is derived from an EMBL/GenBank/DDBJ whole genome shotgun (WGS) entry which is preliminary data.</text>
</comment>
<dbReference type="GO" id="GO:0005886">
    <property type="term" value="C:plasma membrane"/>
    <property type="evidence" value="ECO:0007669"/>
    <property type="project" value="UniProtKB-SubCell"/>
</dbReference>
<keyword evidence="3" id="KW-0813">Transport</keyword>
<evidence type="ECO:0000256" key="7">
    <source>
        <dbReference type="ARBA" id="ARBA00023053"/>
    </source>
</evidence>
<feature type="transmembrane region" description="Helical" evidence="13">
    <location>
        <begin position="121"/>
        <end position="140"/>
    </location>
</feature>
<evidence type="ECO:0000313" key="14">
    <source>
        <dbReference type="EMBL" id="KAK2569132.1"/>
    </source>
</evidence>
<dbReference type="InterPro" id="IPR051163">
    <property type="entry name" value="Sodium:Solute_Symporter_SSF"/>
</dbReference>
<feature type="transmembrane region" description="Helical" evidence="13">
    <location>
        <begin position="76"/>
        <end position="100"/>
    </location>
</feature>
<dbReference type="Proteomes" id="UP001249851">
    <property type="component" value="Unassembled WGS sequence"/>
</dbReference>
<feature type="transmembrane region" description="Helical" evidence="13">
    <location>
        <begin position="50"/>
        <end position="70"/>
    </location>
</feature>
<dbReference type="InterPro" id="IPR038377">
    <property type="entry name" value="Na/Glc_symporter_sf"/>
</dbReference>
<gene>
    <name evidence="14" type="ORF">P5673_006023</name>
</gene>
<evidence type="ECO:0000256" key="12">
    <source>
        <dbReference type="SAM" id="MobiDB-lite"/>
    </source>
</evidence>
<evidence type="ECO:0000256" key="8">
    <source>
        <dbReference type="ARBA" id="ARBA00023065"/>
    </source>
</evidence>
<dbReference type="AlphaFoldDB" id="A0AAD9VCM0"/>
<evidence type="ECO:0000256" key="6">
    <source>
        <dbReference type="ARBA" id="ARBA00022989"/>
    </source>
</evidence>
<feature type="transmembrane region" description="Helical" evidence="13">
    <location>
        <begin position="356"/>
        <end position="380"/>
    </location>
</feature>
<keyword evidence="15" id="KW-1185">Reference proteome</keyword>
<feature type="transmembrane region" description="Helical" evidence="13">
    <location>
        <begin position="12"/>
        <end position="30"/>
    </location>
</feature>
<feature type="transmembrane region" description="Helical" evidence="13">
    <location>
        <begin position="146"/>
        <end position="165"/>
    </location>
</feature>
<evidence type="ECO:0000256" key="10">
    <source>
        <dbReference type="ARBA" id="ARBA00023201"/>
    </source>
</evidence>
<dbReference type="Pfam" id="PF00474">
    <property type="entry name" value="SSF"/>
    <property type="match status" value="1"/>
</dbReference>
<evidence type="ECO:0000256" key="1">
    <source>
        <dbReference type="ARBA" id="ARBA00004651"/>
    </source>
</evidence>
<keyword evidence="7" id="KW-0915">Sodium</keyword>
<dbReference type="GO" id="GO:0006814">
    <property type="term" value="P:sodium ion transport"/>
    <property type="evidence" value="ECO:0007669"/>
    <property type="project" value="UniProtKB-KW"/>
</dbReference>
<dbReference type="EMBL" id="JARQWQ010000010">
    <property type="protein sequence ID" value="KAK2569132.1"/>
    <property type="molecule type" value="Genomic_DNA"/>
</dbReference>
<keyword evidence="10" id="KW-0739">Sodium transport</keyword>
<feature type="transmembrane region" description="Helical" evidence="13">
    <location>
        <begin position="329"/>
        <end position="349"/>
    </location>
</feature>
<sequence length="545" mass="60572">MAGDRFSVVDYVVFSVMLLISAFIGVWHACRGGKQNTTEEYLLANRKMKFLPVSISILLSFLSAITLLGIPAEIYVYGAQFFITTIAYLLICIVVSTVFIPMFRRIKLTSVHEYLERRFSLGIRILTSCLFILTAGGLKAVVWTDVFQAIVMVAGLIAVAISGTMQIGGVKKVWEINDNYGRLNFFDFNPDPRIRNTFWSLTIGLAMTLLPLWGLAQYFVQRYLAIKTLKDAKRAIWVNVPFLFIVIAITVFDGMVIFAMYAGCDLLTTRKIARGDQVLPYFVIDKLGHLTGLPGTISSAINALAMIILEDIVKKKIKLTDSEATKVSKFIAVLFGVITMGGAFGVKYAGAMVLQLAYSISGLTGGILLALFLLAGSIMYPPNRYPGIRSVRECPFYQDALAANSSIINGTSVHNNNETTSVFAKYGDGIIRSSFKPYTSVPLADFYSLSYLWVSTVGFIVAVVFGLIGSFVLESKEDRQRYLDPKLLFPLKAWLQGFLPGHQFSWEEEDSKCSYYLEDAWKDENPSEKASTPTSSMLLQSQTEF</sequence>
<feature type="compositionally biased region" description="Polar residues" evidence="12">
    <location>
        <begin position="528"/>
        <end position="545"/>
    </location>
</feature>
<feature type="transmembrane region" description="Helical" evidence="13">
    <location>
        <begin position="287"/>
        <end position="309"/>
    </location>
</feature>
<evidence type="ECO:0000256" key="3">
    <source>
        <dbReference type="ARBA" id="ARBA00022448"/>
    </source>
</evidence>
<evidence type="ECO:0000256" key="13">
    <source>
        <dbReference type="SAM" id="Phobius"/>
    </source>
</evidence>
<comment type="subcellular location">
    <subcellularLocation>
        <location evidence="1">Cell membrane</location>
        <topology evidence="1">Multi-pass membrane protein</topology>
    </subcellularLocation>
</comment>
<organism evidence="14 15">
    <name type="scientific">Acropora cervicornis</name>
    <name type="common">Staghorn coral</name>
    <dbReference type="NCBI Taxonomy" id="6130"/>
    <lineage>
        <taxon>Eukaryota</taxon>
        <taxon>Metazoa</taxon>
        <taxon>Cnidaria</taxon>
        <taxon>Anthozoa</taxon>
        <taxon>Hexacorallia</taxon>
        <taxon>Scleractinia</taxon>
        <taxon>Astrocoeniina</taxon>
        <taxon>Acroporidae</taxon>
        <taxon>Acropora</taxon>
    </lineage>
</organism>
<dbReference type="PANTHER" id="PTHR42985">
    <property type="entry name" value="SODIUM-COUPLED MONOCARBOXYLATE TRANSPORTER"/>
    <property type="match status" value="1"/>
</dbReference>
<proteinExistence type="inferred from homology"/>
<keyword evidence="4" id="KW-1003">Cell membrane</keyword>
<feature type="transmembrane region" description="Helical" evidence="13">
    <location>
        <begin position="240"/>
        <end position="267"/>
    </location>
</feature>
<keyword evidence="8" id="KW-0406">Ion transport</keyword>
<evidence type="ECO:0000256" key="4">
    <source>
        <dbReference type="ARBA" id="ARBA00022475"/>
    </source>
</evidence>
<evidence type="ECO:0000256" key="9">
    <source>
        <dbReference type="ARBA" id="ARBA00023136"/>
    </source>
</evidence>
<evidence type="ECO:0000256" key="11">
    <source>
        <dbReference type="RuleBase" id="RU362091"/>
    </source>
</evidence>
<keyword evidence="9 13" id="KW-0472">Membrane</keyword>
<dbReference type="PROSITE" id="PS50283">
    <property type="entry name" value="NA_SOLUT_SYMP_3"/>
    <property type="match status" value="1"/>
</dbReference>
<feature type="transmembrane region" description="Helical" evidence="13">
    <location>
        <begin position="198"/>
        <end position="220"/>
    </location>
</feature>
<evidence type="ECO:0000256" key="5">
    <source>
        <dbReference type="ARBA" id="ARBA00022692"/>
    </source>
</evidence>
<protein>
    <submittedName>
        <fullName evidence="14">Sodium-coupled monocarboxylate transporter 1</fullName>
    </submittedName>
</protein>
<feature type="transmembrane region" description="Helical" evidence="13">
    <location>
        <begin position="451"/>
        <end position="473"/>
    </location>
</feature>
<keyword evidence="5 13" id="KW-0812">Transmembrane</keyword>